<keyword evidence="3" id="KW-0378">Hydrolase</keyword>
<name>A0A087UY88_STEMI</name>
<reference evidence="3 4" key="1">
    <citation type="submission" date="2013-11" db="EMBL/GenBank/DDBJ databases">
        <title>Genome sequencing of Stegodyphus mimosarum.</title>
        <authorList>
            <person name="Bechsgaard J."/>
        </authorList>
    </citation>
    <scope>NUCLEOTIDE SEQUENCE [LARGE SCALE GENOMIC DNA]</scope>
</reference>
<dbReference type="Gene3D" id="1.25.50.20">
    <property type="match status" value="1"/>
</dbReference>
<dbReference type="GO" id="GO:0042277">
    <property type="term" value="F:peptide binding"/>
    <property type="evidence" value="ECO:0007669"/>
    <property type="project" value="TreeGrafter"/>
</dbReference>
<keyword evidence="3" id="KW-0645">Protease</keyword>
<dbReference type="AlphaFoldDB" id="A0A087UY88"/>
<evidence type="ECO:0000256" key="1">
    <source>
        <dbReference type="ARBA" id="ARBA00010136"/>
    </source>
</evidence>
<organism evidence="3 4">
    <name type="scientific">Stegodyphus mimosarum</name>
    <name type="common">African social velvet spider</name>
    <dbReference type="NCBI Taxonomy" id="407821"/>
    <lineage>
        <taxon>Eukaryota</taxon>
        <taxon>Metazoa</taxon>
        <taxon>Ecdysozoa</taxon>
        <taxon>Arthropoda</taxon>
        <taxon>Chelicerata</taxon>
        <taxon>Arachnida</taxon>
        <taxon>Araneae</taxon>
        <taxon>Araneomorphae</taxon>
        <taxon>Entelegynae</taxon>
        <taxon>Eresoidea</taxon>
        <taxon>Eresidae</taxon>
        <taxon>Stegodyphus</taxon>
    </lineage>
</organism>
<dbReference type="Pfam" id="PF11838">
    <property type="entry name" value="ERAP1_C"/>
    <property type="match status" value="1"/>
</dbReference>
<dbReference type="InterPro" id="IPR050344">
    <property type="entry name" value="Peptidase_M1_aminopeptidases"/>
</dbReference>
<comment type="similarity">
    <text evidence="1">Belongs to the peptidase M1 family.</text>
</comment>
<keyword evidence="4" id="KW-1185">Reference proteome</keyword>
<evidence type="ECO:0000313" key="3">
    <source>
        <dbReference type="EMBL" id="KFM82327.1"/>
    </source>
</evidence>
<dbReference type="PANTHER" id="PTHR11533:SF299">
    <property type="entry name" value="AMINOPEPTIDASE"/>
    <property type="match status" value="1"/>
</dbReference>
<keyword evidence="3" id="KW-0031">Aminopeptidase</keyword>
<dbReference type="GO" id="GO:0043171">
    <property type="term" value="P:peptide catabolic process"/>
    <property type="evidence" value="ECO:0007669"/>
    <property type="project" value="TreeGrafter"/>
</dbReference>
<dbReference type="GO" id="GO:0070006">
    <property type="term" value="F:metalloaminopeptidase activity"/>
    <property type="evidence" value="ECO:0007669"/>
    <property type="project" value="TreeGrafter"/>
</dbReference>
<proteinExistence type="inferred from homology"/>
<dbReference type="EMBL" id="KK122252">
    <property type="protein sequence ID" value="KFM82327.1"/>
    <property type="molecule type" value="Genomic_DNA"/>
</dbReference>
<dbReference type="OrthoDB" id="510539at2759"/>
<evidence type="ECO:0000259" key="2">
    <source>
        <dbReference type="Pfam" id="PF11838"/>
    </source>
</evidence>
<protein>
    <submittedName>
        <fullName evidence="3">Glutamyl aminopeptidase</fullName>
    </submittedName>
</protein>
<feature type="non-terminal residue" evidence="3">
    <location>
        <position position="93"/>
    </location>
</feature>
<dbReference type="GO" id="GO:0016020">
    <property type="term" value="C:membrane"/>
    <property type="evidence" value="ECO:0007669"/>
    <property type="project" value="TreeGrafter"/>
</dbReference>
<dbReference type="GO" id="GO:0006508">
    <property type="term" value="P:proteolysis"/>
    <property type="evidence" value="ECO:0007669"/>
    <property type="project" value="TreeGrafter"/>
</dbReference>
<dbReference type="InterPro" id="IPR024571">
    <property type="entry name" value="ERAP1-like_C_dom"/>
</dbReference>
<evidence type="ECO:0000313" key="4">
    <source>
        <dbReference type="Proteomes" id="UP000054359"/>
    </source>
</evidence>
<dbReference type="GO" id="GO:0008270">
    <property type="term" value="F:zinc ion binding"/>
    <property type="evidence" value="ECO:0007669"/>
    <property type="project" value="TreeGrafter"/>
</dbReference>
<dbReference type="GO" id="GO:0005737">
    <property type="term" value="C:cytoplasm"/>
    <property type="evidence" value="ECO:0007669"/>
    <property type="project" value="TreeGrafter"/>
</dbReference>
<dbReference type="STRING" id="407821.A0A087UY88"/>
<dbReference type="Proteomes" id="UP000054359">
    <property type="component" value="Unassembled WGS sequence"/>
</dbReference>
<dbReference type="GO" id="GO:0005615">
    <property type="term" value="C:extracellular space"/>
    <property type="evidence" value="ECO:0007669"/>
    <property type="project" value="TreeGrafter"/>
</dbReference>
<dbReference type="PANTHER" id="PTHR11533">
    <property type="entry name" value="PROTEASE M1 ZINC METALLOPROTEASE"/>
    <property type="match status" value="1"/>
</dbReference>
<sequence>MQKKLRSIILAASVLYGDNETVSRAKLIFQDWMQNGVKVPPNLRSAVYNAAVMYGGNEEWEFCWRQYQETQVPSEQYLLLAALGSTRNASQLS</sequence>
<gene>
    <name evidence="3" type="ORF">X975_14205</name>
</gene>
<accession>A0A087UY88</accession>
<feature type="domain" description="ERAP1-like C-terminal" evidence="2">
    <location>
        <begin position="2"/>
        <end position="91"/>
    </location>
</feature>